<proteinExistence type="predicted"/>
<protein>
    <submittedName>
        <fullName evidence="1">Uncharacterized protein</fullName>
    </submittedName>
</protein>
<dbReference type="EMBL" id="CAADFP010000026">
    <property type="protein sequence ID" value="VFK25844.1"/>
    <property type="molecule type" value="Genomic_DNA"/>
</dbReference>
<name>A0A450VVA0_9GAMM</name>
<dbReference type="AlphaFoldDB" id="A0A450VVA0"/>
<gene>
    <name evidence="1" type="ORF">BECKLPF1236A_GA0070988_1002010</name>
    <name evidence="2" type="ORF">BECKLPF1236C_GA0070990_1002611</name>
</gene>
<dbReference type="EMBL" id="CAADFM010000020">
    <property type="protein sequence ID" value="VFK08733.1"/>
    <property type="molecule type" value="Genomic_DNA"/>
</dbReference>
<evidence type="ECO:0000313" key="2">
    <source>
        <dbReference type="EMBL" id="VFK25844.1"/>
    </source>
</evidence>
<sequence>MPKRKIHLWRAIIISILSVTAFAVPHEVRNEVVVSFEGTNRYGPVPIAFLETAVAKEPVIAIFSENGVFEFFERRLEGSRDTVLAIGASADVLYAACLAGNVRFSDEKAEAGQMFLWVSGI</sequence>
<reference evidence="1" key="1">
    <citation type="submission" date="2019-02" db="EMBL/GenBank/DDBJ databases">
        <authorList>
            <person name="Gruber-Vodicka R. H."/>
            <person name="Seah K. B. B."/>
        </authorList>
    </citation>
    <scope>NUCLEOTIDE SEQUENCE</scope>
    <source>
        <strain evidence="1">BECK_S312</strain>
        <strain evidence="2">BECK_S426</strain>
    </source>
</reference>
<organism evidence="1">
    <name type="scientific">Candidatus Kentrum sp. LPFa</name>
    <dbReference type="NCBI Taxonomy" id="2126335"/>
    <lineage>
        <taxon>Bacteria</taxon>
        <taxon>Pseudomonadati</taxon>
        <taxon>Pseudomonadota</taxon>
        <taxon>Gammaproteobacteria</taxon>
        <taxon>Candidatus Kentrum</taxon>
    </lineage>
</organism>
<evidence type="ECO:0000313" key="1">
    <source>
        <dbReference type="EMBL" id="VFK08733.1"/>
    </source>
</evidence>
<accession>A0A450VVA0</accession>